<dbReference type="RefSeq" id="WP_344845531.1">
    <property type="nucleotide sequence ID" value="NZ_BAABDF010000006.1"/>
</dbReference>
<dbReference type="Gene3D" id="3.40.50.2300">
    <property type="match status" value="1"/>
</dbReference>
<dbReference type="Pfam" id="PF02954">
    <property type="entry name" value="HTH_8"/>
    <property type="match status" value="1"/>
</dbReference>
<evidence type="ECO:0000313" key="2">
    <source>
        <dbReference type="EMBL" id="GAA3864783.1"/>
    </source>
</evidence>
<evidence type="ECO:0000259" key="1">
    <source>
        <dbReference type="Pfam" id="PF02954"/>
    </source>
</evidence>
<accession>A0ABP7K3P7</accession>
<reference evidence="3" key="1">
    <citation type="journal article" date="2019" name="Int. J. Syst. Evol. Microbiol.">
        <title>The Global Catalogue of Microorganisms (GCM) 10K type strain sequencing project: providing services to taxonomists for standard genome sequencing and annotation.</title>
        <authorList>
            <consortium name="The Broad Institute Genomics Platform"/>
            <consortium name="The Broad Institute Genome Sequencing Center for Infectious Disease"/>
            <person name="Wu L."/>
            <person name="Ma J."/>
        </authorList>
    </citation>
    <scope>NUCLEOTIDE SEQUENCE [LARGE SCALE GENOMIC DNA]</scope>
    <source>
        <strain evidence="3">JCM 17190</strain>
    </source>
</reference>
<dbReference type="PRINTS" id="PR01590">
    <property type="entry name" value="HTHFIS"/>
</dbReference>
<gene>
    <name evidence="2" type="ORF">GCM10022404_13850</name>
</gene>
<dbReference type="SUPFAM" id="SSF46689">
    <property type="entry name" value="Homeodomain-like"/>
    <property type="match status" value="1"/>
</dbReference>
<comment type="caution">
    <text evidence="2">The sequence shown here is derived from an EMBL/GenBank/DDBJ whole genome shotgun (WGS) entry which is preliminary data.</text>
</comment>
<proteinExistence type="predicted"/>
<protein>
    <recommendedName>
        <fullName evidence="1">DNA binding HTH domain-containing protein</fullName>
    </recommendedName>
</protein>
<dbReference type="InterPro" id="IPR009057">
    <property type="entry name" value="Homeodomain-like_sf"/>
</dbReference>
<evidence type="ECO:0000313" key="3">
    <source>
        <dbReference type="Proteomes" id="UP001399917"/>
    </source>
</evidence>
<dbReference type="SUPFAM" id="SSF52172">
    <property type="entry name" value="CheY-like"/>
    <property type="match status" value="1"/>
</dbReference>
<name>A0ABP7K3P7_9RHOB</name>
<keyword evidence="3" id="KW-1185">Reference proteome</keyword>
<dbReference type="Proteomes" id="UP001399917">
    <property type="component" value="Unassembled WGS sequence"/>
</dbReference>
<sequence>MTETLSPTAPILIIESPNNPFSEGARSWHAQGEMVVFAPFEDAVSSATELSPIVTCVDLSSPSPEVTLDLIARVKTHAPRTNVFICAHFLDAEHIPAATNAGASEYFFIPPPFDRLSKALRCVRRGSEPNSFAANPFKGMTLAQIERTAVQAAIEDARGSIPKAARALNVSPSTLYRKLESWGEPPRSRKRQ</sequence>
<feature type="domain" description="DNA binding HTH" evidence="1">
    <location>
        <begin position="141"/>
        <end position="180"/>
    </location>
</feature>
<dbReference type="Gene3D" id="1.10.10.60">
    <property type="entry name" value="Homeodomain-like"/>
    <property type="match status" value="1"/>
</dbReference>
<dbReference type="InterPro" id="IPR002197">
    <property type="entry name" value="HTH_Fis"/>
</dbReference>
<dbReference type="EMBL" id="BAABDF010000006">
    <property type="protein sequence ID" value="GAA3864783.1"/>
    <property type="molecule type" value="Genomic_DNA"/>
</dbReference>
<organism evidence="2 3">
    <name type="scientific">Celeribacter arenosi</name>
    <dbReference type="NCBI Taxonomy" id="792649"/>
    <lineage>
        <taxon>Bacteria</taxon>
        <taxon>Pseudomonadati</taxon>
        <taxon>Pseudomonadota</taxon>
        <taxon>Alphaproteobacteria</taxon>
        <taxon>Rhodobacterales</taxon>
        <taxon>Roseobacteraceae</taxon>
        <taxon>Celeribacter</taxon>
    </lineage>
</organism>
<dbReference type="InterPro" id="IPR011006">
    <property type="entry name" value="CheY-like_superfamily"/>
</dbReference>